<keyword evidence="2" id="KW-1185">Reference proteome</keyword>
<evidence type="ECO:0000313" key="1">
    <source>
        <dbReference type="EMBL" id="KAD4585715.1"/>
    </source>
</evidence>
<accession>A0A5N6NFI7</accession>
<sequence>MNAMRTTHLCIGIWILISYTHHRFISSVFFFSGATSSYASYPPNDLLHIGFSLSEGAIPTDLRIHASYPSTARFRRGRKTTPEQPPPPGQLELRLLSSFAGCGAYDCMSEPTIVANGVAPKSKGAIASLKHDHVRKSNPLTMAQLLFHYHDS</sequence>
<dbReference type="Proteomes" id="UP000326396">
    <property type="component" value="Linkage Group LG2"/>
</dbReference>
<name>A0A5N6NFI7_9ASTR</name>
<dbReference type="AlphaFoldDB" id="A0A5N6NFI7"/>
<dbReference type="EMBL" id="SZYD01000012">
    <property type="protein sequence ID" value="KAD4585715.1"/>
    <property type="molecule type" value="Genomic_DNA"/>
</dbReference>
<organism evidence="1 2">
    <name type="scientific">Mikania micrantha</name>
    <name type="common">bitter vine</name>
    <dbReference type="NCBI Taxonomy" id="192012"/>
    <lineage>
        <taxon>Eukaryota</taxon>
        <taxon>Viridiplantae</taxon>
        <taxon>Streptophyta</taxon>
        <taxon>Embryophyta</taxon>
        <taxon>Tracheophyta</taxon>
        <taxon>Spermatophyta</taxon>
        <taxon>Magnoliopsida</taxon>
        <taxon>eudicotyledons</taxon>
        <taxon>Gunneridae</taxon>
        <taxon>Pentapetalae</taxon>
        <taxon>asterids</taxon>
        <taxon>campanulids</taxon>
        <taxon>Asterales</taxon>
        <taxon>Asteraceae</taxon>
        <taxon>Asteroideae</taxon>
        <taxon>Heliantheae alliance</taxon>
        <taxon>Eupatorieae</taxon>
        <taxon>Mikania</taxon>
    </lineage>
</organism>
<gene>
    <name evidence="1" type="ORF">E3N88_23316</name>
</gene>
<evidence type="ECO:0000313" key="2">
    <source>
        <dbReference type="Proteomes" id="UP000326396"/>
    </source>
</evidence>
<comment type="caution">
    <text evidence="1">The sequence shown here is derived from an EMBL/GenBank/DDBJ whole genome shotgun (WGS) entry which is preliminary data.</text>
</comment>
<protein>
    <submittedName>
        <fullName evidence="1">Uncharacterized protein</fullName>
    </submittedName>
</protein>
<reference evidence="1 2" key="1">
    <citation type="submission" date="2019-05" db="EMBL/GenBank/DDBJ databases">
        <title>Mikania micrantha, genome provides insights into the molecular mechanism of rapid growth.</title>
        <authorList>
            <person name="Liu B."/>
        </authorList>
    </citation>
    <scope>NUCLEOTIDE SEQUENCE [LARGE SCALE GENOMIC DNA]</scope>
    <source>
        <strain evidence="1">NLD-2019</strain>
        <tissue evidence="1">Leaf</tissue>
    </source>
</reference>
<proteinExistence type="predicted"/>